<keyword evidence="4" id="KW-1185">Reference proteome</keyword>
<reference evidence="3 4" key="1">
    <citation type="submission" date="2021-01" db="EMBL/GenBank/DDBJ databases">
        <title>Genomic Encyclopedia of Type Strains, Phase IV (KMG-IV): sequencing the most valuable type-strain genomes for metagenomic binning, comparative biology and taxonomic classification.</title>
        <authorList>
            <person name="Goeker M."/>
        </authorList>
    </citation>
    <scope>NUCLEOTIDE SEQUENCE [LARGE SCALE GENOMIC DNA]</scope>
    <source>
        <strain evidence="3 4">DSM 28236</strain>
    </source>
</reference>
<evidence type="ECO:0000259" key="2">
    <source>
        <dbReference type="Pfam" id="PF03703"/>
    </source>
</evidence>
<dbReference type="EMBL" id="JAFBER010000008">
    <property type="protein sequence ID" value="MBM7645441.1"/>
    <property type="molecule type" value="Genomic_DNA"/>
</dbReference>
<protein>
    <submittedName>
        <fullName evidence="3">Membrane protein YdbS with pleckstrin-like domain</fullName>
    </submittedName>
</protein>
<dbReference type="InterPro" id="IPR005182">
    <property type="entry name" value="YdbS-like_PH"/>
</dbReference>
<dbReference type="PANTHER" id="PTHR34473:SF2">
    <property type="entry name" value="UPF0699 TRANSMEMBRANE PROTEIN YDBT"/>
    <property type="match status" value="1"/>
</dbReference>
<comment type="caution">
    <text evidence="3">The sequence shown here is derived from an EMBL/GenBank/DDBJ whole genome shotgun (WGS) entry which is preliminary data.</text>
</comment>
<evidence type="ECO:0000256" key="1">
    <source>
        <dbReference type="SAM" id="Phobius"/>
    </source>
</evidence>
<evidence type="ECO:0000313" key="4">
    <source>
        <dbReference type="Proteomes" id="UP000808914"/>
    </source>
</evidence>
<proteinExistence type="predicted"/>
<evidence type="ECO:0000313" key="3">
    <source>
        <dbReference type="EMBL" id="MBM7645441.1"/>
    </source>
</evidence>
<gene>
    <name evidence="3" type="ORF">JOD45_001652</name>
</gene>
<name>A0ABS2PZZ1_9BACL</name>
<dbReference type="Pfam" id="PF03703">
    <property type="entry name" value="bPH_2"/>
    <property type="match status" value="1"/>
</dbReference>
<keyword evidence="1" id="KW-1133">Transmembrane helix</keyword>
<feature type="transmembrane region" description="Helical" evidence="1">
    <location>
        <begin position="49"/>
        <end position="72"/>
    </location>
</feature>
<dbReference type="RefSeq" id="WP_239549158.1">
    <property type="nucleotide sequence ID" value="NZ_JBHLTV010000022.1"/>
</dbReference>
<feature type="domain" description="YdbS-like PH" evidence="2">
    <location>
        <begin position="75"/>
        <end position="149"/>
    </location>
</feature>
<accession>A0ABS2PZZ1</accession>
<feature type="transmembrane region" description="Helical" evidence="1">
    <location>
        <begin position="20"/>
        <end position="37"/>
    </location>
</feature>
<dbReference type="Proteomes" id="UP000808914">
    <property type="component" value="Unassembled WGS sequence"/>
</dbReference>
<keyword evidence="1" id="KW-0812">Transmembrane</keyword>
<organism evidence="3 4">
    <name type="scientific">Scopulibacillus daqui</name>
    <dbReference type="NCBI Taxonomy" id="1469162"/>
    <lineage>
        <taxon>Bacteria</taxon>
        <taxon>Bacillati</taxon>
        <taxon>Bacillota</taxon>
        <taxon>Bacilli</taxon>
        <taxon>Bacillales</taxon>
        <taxon>Sporolactobacillaceae</taxon>
        <taxon>Scopulibacillus</taxon>
    </lineage>
</organism>
<keyword evidence="1" id="KW-0472">Membrane</keyword>
<sequence length="173" mass="19980">MQEPQQRISPNAVKVWRIKSAIECVIGFCILGVLLYLHNHYHWPNWTAVVLYALVVSALFYYAGEILFFPVYRQRTWRYEIDENYIQLKHGAWKKTHLMIPMTKVQFVNTRQGPLLRQYGLAAIEIGTMASTHKIPAIPEREAEELRSSIAFLAKVTESDEEIGVSLNNEQSS</sequence>
<dbReference type="PANTHER" id="PTHR34473">
    <property type="entry name" value="UPF0699 TRANSMEMBRANE PROTEIN YDBS"/>
    <property type="match status" value="1"/>
</dbReference>